<evidence type="ECO:0000313" key="5">
    <source>
        <dbReference type="EMBL" id="MFC5506728.1"/>
    </source>
</evidence>
<sequence>MVATWNPAAASSYYLRGAEYYLGTVEPAGRWYAPAGDFGLVDGAEVERAAFERLYAGLGVDGKALLRQGGRTDRVPAFDITFSAPRSVALVWAFAGPELKTAIEAAQERAARSALRVVEREAIWARRGKGGLTLEPVALSAGLFQHGESRPAEHKDGRIFGDPNLHTHAVVLNLATRADGSVGAIHSKILRDWKMAAGAQYHAALAHEVEALGFVLDRLDYNGVFEIAGVEDALIRYFSARRREIEDELAEHQTTSRSAAALASAITRATREAKSETGPRSREDIWAEAAAAQGVVVETFAENLRRQGRQPELERGERLLAERLVALPRELTETRSVFERRDLFRAVSAALVGTGLPAERASGEVERLLQDGAVVEIGRDSIGLPRHSTAEMVAIERQVVEIARDLASDTRKGVDQTALIVRCKEAGLSLEQQDAALAAAGSQAVAIIEGAPGSGKTTTLAPIVSAYRGAGYRVLGAASAWRIARMLQNDLGIEARATASWIEKVKRGHKILDQNTVLIVDEAGLLSSRDMHAILSEVQQAQAKLILVGDRGQLQAIGAGPGLDLVSRSVAAARVETIVRQHDAWARDAVRDFGAGEAGRALDAFAERGLLVEVRGARAAITAIVDRWEAGQDADPTASTLLLARTNAQVGAISREVRSRLKDRGLIRGLEIEIAGVTPSGHASQIMLAAGDHIRFLVRNDELGVVNGSTGTVTKVMEQPERDAPDGRRVRIEAVTGGRLVTFDPAAFADETGRVRLGWGYASSIYGSQGLTVDRTLVLADPALDRHDIYVAASRARIETMLVVDTAAIDRHLLADRPLDRQTSDAGPTALERRAWLAGRLSRSNVKLSTVAVIETDREQTKSRTPTASRRRELDHEL</sequence>
<comment type="caution">
    <text evidence="5">The sequence shown here is derived from an EMBL/GenBank/DDBJ whole genome shotgun (WGS) entry which is preliminary data.</text>
</comment>
<keyword evidence="6" id="KW-1185">Reference proteome</keyword>
<dbReference type="Proteomes" id="UP001596060">
    <property type="component" value="Unassembled WGS sequence"/>
</dbReference>
<evidence type="ECO:0000256" key="3">
    <source>
        <dbReference type="SAM" id="MobiDB-lite"/>
    </source>
</evidence>
<reference evidence="6" key="1">
    <citation type="journal article" date="2019" name="Int. J. Syst. Evol. Microbiol.">
        <title>The Global Catalogue of Microorganisms (GCM) 10K type strain sequencing project: providing services to taxonomists for standard genome sequencing and annotation.</title>
        <authorList>
            <consortium name="The Broad Institute Genomics Platform"/>
            <consortium name="The Broad Institute Genome Sequencing Center for Infectious Disease"/>
            <person name="Wu L."/>
            <person name="Ma J."/>
        </authorList>
    </citation>
    <scope>NUCLEOTIDE SEQUENCE [LARGE SCALE GENOMIC DNA]</scope>
    <source>
        <strain evidence="6">CCUG 43117</strain>
    </source>
</reference>
<dbReference type="NCBIfam" id="NF041492">
    <property type="entry name" value="MobF"/>
    <property type="match status" value="1"/>
</dbReference>
<dbReference type="Gene3D" id="2.30.30.940">
    <property type="match status" value="1"/>
</dbReference>
<evidence type="ECO:0000313" key="6">
    <source>
        <dbReference type="Proteomes" id="UP001596060"/>
    </source>
</evidence>
<feature type="domain" description="TrwC relaxase" evidence="4">
    <location>
        <begin position="9"/>
        <end position="291"/>
    </location>
</feature>
<dbReference type="Pfam" id="PF08751">
    <property type="entry name" value="TrwC"/>
    <property type="match status" value="1"/>
</dbReference>
<keyword evidence="2" id="KW-0067">ATP-binding</keyword>
<dbReference type="InterPro" id="IPR050534">
    <property type="entry name" value="Coronavir_polyprotein_1ab"/>
</dbReference>
<dbReference type="PANTHER" id="PTHR43788:SF6">
    <property type="entry name" value="DNA HELICASE B"/>
    <property type="match status" value="1"/>
</dbReference>
<dbReference type="Gene3D" id="3.40.50.300">
    <property type="entry name" value="P-loop containing nucleotide triphosphate hydrolases"/>
    <property type="match status" value="2"/>
</dbReference>
<dbReference type="Pfam" id="PF13604">
    <property type="entry name" value="AAA_30"/>
    <property type="match status" value="1"/>
</dbReference>
<dbReference type="InterPro" id="IPR014862">
    <property type="entry name" value="TrwC"/>
</dbReference>
<proteinExistence type="predicted"/>
<evidence type="ECO:0000256" key="1">
    <source>
        <dbReference type="ARBA" id="ARBA00022741"/>
    </source>
</evidence>
<gene>
    <name evidence="5" type="primary">mobF</name>
    <name evidence="5" type="ORF">ACFPN9_15835</name>
</gene>
<evidence type="ECO:0000259" key="4">
    <source>
        <dbReference type="Pfam" id="PF08751"/>
    </source>
</evidence>
<keyword evidence="1" id="KW-0547">Nucleotide-binding</keyword>
<feature type="region of interest" description="Disordered" evidence="3">
    <location>
        <begin position="857"/>
        <end position="878"/>
    </location>
</feature>
<dbReference type="InterPro" id="IPR027417">
    <property type="entry name" value="P-loop_NTPase"/>
</dbReference>
<dbReference type="CDD" id="cd18809">
    <property type="entry name" value="SF1_C_RecD"/>
    <property type="match status" value="1"/>
</dbReference>
<accession>A0ABW0P3J7</accession>
<dbReference type="PANTHER" id="PTHR43788">
    <property type="entry name" value="DNA2/NAM7 HELICASE FAMILY MEMBER"/>
    <property type="match status" value="1"/>
</dbReference>
<dbReference type="RefSeq" id="WP_377817242.1">
    <property type="nucleotide sequence ID" value="NZ_JBHSLU010000048.1"/>
</dbReference>
<protein>
    <submittedName>
        <fullName evidence="5">MobF family relaxase</fullName>
    </submittedName>
</protein>
<evidence type="ECO:0000256" key="2">
    <source>
        <dbReference type="ARBA" id="ARBA00022840"/>
    </source>
</evidence>
<name>A0ABW0P3J7_9HYPH</name>
<dbReference type="SUPFAM" id="SSF55464">
    <property type="entry name" value="Origin of replication-binding domain, RBD-like"/>
    <property type="match status" value="1"/>
</dbReference>
<dbReference type="EMBL" id="JBHSLU010000048">
    <property type="protein sequence ID" value="MFC5506728.1"/>
    <property type="molecule type" value="Genomic_DNA"/>
</dbReference>
<organism evidence="5 6">
    <name type="scientific">Bosea massiliensis</name>
    <dbReference type="NCBI Taxonomy" id="151419"/>
    <lineage>
        <taxon>Bacteria</taxon>
        <taxon>Pseudomonadati</taxon>
        <taxon>Pseudomonadota</taxon>
        <taxon>Alphaproteobacteria</taxon>
        <taxon>Hyphomicrobiales</taxon>
        <taxon>Boseaceae</taxon>
        <taxon>Bosea</taxon>
    </lineage>
</organism>
<dbReference type="SUPFAM" id="SSF52540">
    <property type="entry name" value="P-loop containing nucleoside triphosphate hydrolases"/>
    <property type="match status" value="2"/>
</dbReference>